<evidence type="ECO:0000313" key="1">
    <source>
        <dbReference type="EMBL" id="KAI3820376.1"/>
    </source>
</evidence>
<organism evidence="1 2">
    <name type="scientific">Smallanthus sonchifolius</name>
    <dbReference type="NCBI Taxonomy" id="185202"/>
    <lineage>
        <taxon>Eukaryota</taxon>
        <taxon>Viridiplantae</taxon>
        <taxon>Streptophyta</taxon>
        <taxon>Embryophyta</taxon>
        <taxon>Tracheophyta</taxon>
        <taxon>Spermatophyta</taxon>
        <taxon>Magnoliopsida</taxon>
        <taxon>eudicotyledons</taxon>
        <taxon>Gunneridae</taxon>
        <taxon>Pentapetalae</taxon>
        <taxon>asterids</taxon>
        <taxon>campanulids</taxon>
        <taxon>Asterales</taxon>
        <taxon>Asteraceae</taxon>
        <taxon>Asteroideae</taxon>
        <taxon>Heliantheae alliance</taxon>
        <taxon>Millerieae</taxon>
        <taxon>Smallanthus</taxon>
    </lineage>
</organism>
<protein>
    <submittedName>
        <fullName evidence="1">Uncharacterized protein</fullName>
    </submittedName>
</protein>
<keyword evidence="2" id="KW-1185">Reference proteome</keyword>
<reference evidence="2" key="1">
    <citation type="journal article" date="2022" name="Mol. Ecol. Resour.">
        <title>The genomes of chicory, endive, great burdock and yacon provide insights into Asteraceae palaeo-polyploidization history and plant inulin production.</title>
        <authorList>
            <person name="Fan W."/>
            <person name="Wang S."/>
            <person name="Wang H."/>
            <person name="Wang A."/>
            <person name="Jiang F."/>
            <person name="Liu H."/>
            <person name="Zhao H."/>
            <person name="Xu D."/>
            <person name="Zhang Y."/>
        </authorList>
    </citation>
    <scope>NUCLEOTIDE SEQUENCE [LARGE SCALE GENOMIC DNA]</scope>
    <source>
        <strain evidence="2">cv. Yunnan</strain>
    </source>
</reference>
<name>A0ACB9JKY6_9ASTR</name>
<proteinExistence type="predicted"/>
<comment type="caution">
    <text evidence="1">The sequence shown here is derived from an EMBL/GenBank/DDBJ whole genome shotgun (WGS) entry which is preliminary data.</text>
</comment>
<reference evidence="1 2" key="2">
    <citation type="journal article" date="2022" name="Mol. Ecol. Resour.">
        <title>The genomes of chicory, endive, great burdock and yacon provide insights into Asteraceae paleo-polyploidization history and plant inulin production.</title>
        <authorList>
            <person name="Fan W."/>
            <person name="Wang S."/>
            <person name="Wang H."/>
            <person name="Wang A."/>
            <person name="Jiang F."/>
            <person name="Liu H."/>
            <person name="Zhao H."/>
            <person name="Xu D."/>
            <person name="Zhang Y."/>
        </authorList>
    </citation>
    <scope>NUCLEOTIDE SEQUENCE [LARGE SCALE GENOMIC DNA]</scope>
    <source>
        <strain evidence="2">cv. Yunnan</strain>
        <tissue evidence="1">Leaves</tissue>
    </source>
</reference>
<sequence length="158" mass="17375">MIGNEKRVPSSSMAGGKGGGRIGRKGRSSCNQGRIRKDGYSSYRGFTKDETIGKAAAQLLRDIMPVAIAEAMKTVGKMLGKGRWVRAESGEEHNEGTIGEKKINDEGLGGEIECEELNPSKRYKLNCVEMEGMKAKFQQEGSCGKCRKRHIDECRFRG</sequence>
<accession>A0ACB9JKY6</accession>
<dbReference type="EMBL" id="CM042020">
    <property type="protein sequence ID" value="KAI3820376.1"/>
    <property type="molecule type" value="Genomic_DNA"/>
</dbReference>
<gene>
    <name evidence="1" type="ORF">L1987_07922</name>
</gene>
<dbReference type="Proteomes" id="UP001056120">
    <property type="component" value="Linkage Group LG03"/>
</dbReference>
<evidence type="ECO:0000313" key="2">
    <source>
        <dbReference type="Proteomes" id="UP001056120"/>
    </source>
</evidence>